<dbReference type="InterPro" id="IPR036322">
    <property type="entry name" value="WD40_repeat_dom_sf"/>
</dbReference>
<evidence type="ECO:0000256" key="3">
    <source>
        <dbReference type="SAM" id="SignalP"/>
    </source>
</evidence>
<dbReference type="InterPro" id="IPR015943">
    <property type="entry name" value="WD40/YVTN_repeat-like_dom_sf"/>
</dbReference>
<evidence type="ECO:0000313" key="5">
    <source>
        <dbReference type="Proteomes" id="UP001231915"/>
    </source>
</evidence>
<dbReference type="EMBL" id="JASJUT010000010">
    <property type="protein sequence ID" value="MDK2597277.1"/>
    <property type="molecule type" value="Genomic_DNA"/>
</dbReference>
<evidence type="ECO:0000256" key="1">
    <source>
        <dbReference type="ARBA" id="ARBA00022574"/>
    </source>
</evidence>
<dbReference type="PANTHER" id="PTHR44090:SF1">
    <property type="entry name" value="SUPERKILLER COMPLEX PROTEIN 8"/>
    <property type="match status" value="1"/>
</dbReference>
<dbReference type="InterPro" id="IPR051510">
    <property type="entry name" value="SKI8"/>
</dbReference>
<organism evidence="4 5">
    <name type="scientific">Pseudoalteromonas obscura</name>
    <dbReference type="NCBI Taxonomy" id="3048491"/>
    <lineage>
        <taxon>Bacteria</taxon>
        <taxon>Pseudomonadati</taxon>
        <taxon>Pseudomonadota</taxon>
        <taxon>Gammaproteobacteria</taxon>
        <taxon>Alteromonadales</taxon>
        <taxon>Pseudoalteromonadaceae</taxon>
        <taxon>Pseudoalteromonas</taxon>
    </lineage>
</organism>
<comment type="caution">
    <text evidence="4">The sequence shown here is derived from an EMBL/GenBank/DDBJ whole genome shotgun (WGS) entry which is preliminary data.</text>
</comment>
<keyword evidence="1" id="KW-0853">WD repeat</keyword>
<reference evidence="4 5" key="1">
    <citation type="submission" date="2023-05" db="EMBL/GenBank/DDBJ databases">
        <title>Pseudoalteromonas ardens sp. nov., Pseudoalteromonas obscura sp. nov., and Pseudoalteromonas umbrosa sp. nov., isolated from the coral Montipora capitata.</title>
        <authorList>
            <person name="Thomas E.M."/>
            <person name="Smith E.M."/>
            <person name="Papke E."/>
            <person name="Shlafstein M.D."/>
            <person name="Oline D.K."/>
            <person name="Videau P."/>
            <person name="Saw J.H."/>
            <person name="Strangman W.K."/>
            <person name="Ushijima B."/>
        </authorList>
    </citation>
    <scope>NUCLEOTIDE SEQUENCE [LARGE SCALE GENOMIC DNA]</scope>
    <source>
        <strain evidence="4 5">P94</strain>
    </source>
</reference>
<gene>
    <name evidence="4" type="ORF">QNM18_19670</name>
</gene>
<name>A0ABT7EQD9_9GAMM</name>
<feature type="chain" id="PRO_5047334795" description="WD40 repeat domain-containing protein" evidence="3">
    <location>
        <begin position="26"/>
        <end position="332"/>
    </location>
</feature>
<feature type="signal peptide" evidence="3">
    <location>
        <begin position="1"/>
        <end position="25"/>
    </location>
</feature>
<dbReference type="SMART" id="SM00320">
    <property type="entry name" value="WD40"/>
    <property type="match status" value="4"/>
</dbReference>
<protein>
    <recommendedName>
        <fullName evidence="6">WD40 repeat domain-containing protein</fullName>
    </recommendedName>
</protein>
<dbReference type="SUPFAM" id="SSF50978">
    <property type="entry name" value="WD40 repeat-like"/>
    <property type="match status" value="1"/>
</dbReference>
<dbReference type="Gene3D" id="2.130.10.10">
    <property type="entry name" value="YVTN repeat-like/Quinoprotein amine dehydrogenase"/>
    <property type="match status" value="2"/>
</dbReference>
<evidence type="ECO:0000313" key="4">
    <source>
        <dbReference type="EMBL" id="MDK2597277.1"/>
    </source>
</evidence>
<evidence type="ECO:0000256" key="2">
    <source>
        <dbReference type="ARBA" id="ARBA00022737"/>
    </source>
</evidence>
<keyword evidence="3" id="KW-0732">Signal</keyword>
<dbReference type="Proteomes" id="UP001231915">
    <property type="component" value="Unassembled WGS sequence"/>
</dbReference>
<sequence length="332" mass="36570">MCRYVIKLLTSCLFALTITSCGDVAKNPQTAFYRLSKTPIEFGVFSSDATLATFLSQGMLTVSKADGTGILHQFEIGGSKVTGLAISQDSTLLAVSFEKFIVVWNLISGAELGKFNVVGSSEFAKISHIALYAKPLKLLVGMTDGTLNLLDFENSLTKQVKYHDARISFLALGSHRQLIISAGHDGLVSLHDANTLASTYQYRMSKRVTSLAHNFQHNVLFISDALNDQILINPFAAELAVTKLKYKERFRWFRAAAISPDGQYLATGSSKFWWTLWHASNGQEIGAFAIKAASTTALILDMHINKQNILTTLNSDGIVEHWDINALLKMNR</sequence>
<dbReference type="InterPro" id="IPR001680">
    <property type="entry name" value="WD40_rpt"/>
</dbReference>
<dbReference type="PANTHER" id="PTHR44090">
    <property type="entry name" value="WD REPEAT-CONTAINING PROTEIN 61"/>
    <property type="match status" value="1"/>
</dbReference>
<keyword evidence="2" id="KW-0677">Repeat</keyword>
<evidence type="ECO:0008006" key="6">
    <source>
        <dbReference type="Google" id="ProtNLM"/>
    </source>
</evidence>
<accession>A0ABT7EQD9</accession>
<proteinExistence type="predicted"/>
<keyword evidence="5" id="KW-1185">Reference proteome</keyword>
<dbReference type="PROSITE" id="PS51257">
    <property type="entry name" value="PROKAR_LIPOPROTEIN"/>
    <property type="match status" value="1"/>
</dbReference>